<dbReference type="AlphaFoldDB" id="A0A1M5K2Z1"/>
<dbReference type="RefSeq" id="WP_073130610.1">
    <property type="nucleotide sequence ID" value="NZ_FQWQ01000001.1"/>
</dbReference>
<organism evidence="1 2">
    <name type="scientific">Chryseolinea serpens</name>
    <dbReference type="NCBI Taxonomy" id="947013"/>
    <lineage>
        <taxon>Bacteria</taxon>
        <taxon>Pseudomonadati</taxon>
        <taxon>Bacteroidota</taxon>
        <taxon>Cytophagia</taxon>
        <taxon>Cytophagales</taxon>
        <taxon>Fulvivirgaceae</taxon>
        <taxon>Chryseolinea</taxon>
    </lineage>
</organism>
<dbReference type="OrthoDB" id="669645at2"/>
<name>A0A1M5K2Z1_9BACT</name>
<reference evidence="1 2" key="1">
    <citation type="submission" date="2016-11" db="EMBL/GenBank/DDBJ databases">
        <authorList>
            <person name="Jaros S."/>
            <person name="Januszkiewicz K."/>
            <person name="Wedrychowicz H."/>
        </authorList>
    </citation>
    <scope>NUCLEOTIDE SEQUENCE [LARGE SCALE GENOMIC DNA]</scope>
    <source>
        <strain evidence="1 2">DSM 24574</strain>
    </source>
</reference>
<dbReference type="STRING" id="947013.SAMN04488109_0421"/>
<sequence length="274" mass="32593">MSRIKKQHFVPQFYLKHFVDAQSNIHAFDIVKQKQFVTTTVNIAHDRSFYDYKPLEEFIGVEQAIEHAFANTEGEAAEFFRKLISTLDTNNLSSLTRDDYRELADFITTQERRTPQAQRQIGEIAKSAGQELENDIQFQQAYLLLHEDVLKVVEDWCDRYWIFWRNNTPLNFYTSDHPVVRYGHKDQKHEEIFFPITPRYGVSILFWDALRQRAENRTVYELSDPEEVKRYNFLMTTQCNRQIYSAKNDFAYAKELLKLNPTLTDPNRPRFLNT</sequence>
<protein>
    <recommendedName>
        <fullName evidence="3">DUF4238 domain-containing protein</fullName>
    </recommendedName>
</protein>
<evidence type="ECO:0008006" key="3">
    <source>
        <dbReference type="Google" id="ProtNLM"/>
    </source>
</evidence>
<dbReference type="Pfam" id="PF14022">
    <property type="entry name" value="DUF4238"/>
    <property type="match status" value="1"/>
</dbReference>
<proteinExistence type="predicted"/>
<keyword evidence="2" id="KW-1185">Reference proteome</keyword>
<evidence type="ECO:0000313" key="2">
    <source>
        <dbReference type="Proteomes" id="UP000184212"/>
    </source>
</evidence>
<gene>
    <name evidence="1" type="ORF">SAMN04488109_0421</name>
</gene>
<accession>A0A1M5K2Z1</accession>
<evidence type="ECO:0000313" key="1">
    <source>
        <dbReference type="EMBL" id="SHG47147.1"/>
    </source>
</evidence>
<dbReference type="Proteomes" id="UP000184212">
    <property type="component" value="Unassembled WGS sequence"/>
</dbReference>
<dbReference type="EMBL" id="FQWQ01000001">
    <property type="protein sequence ID" value="SHG47147.1"/>
    <property type="molecule type" value="Genomic_DNA"/>
</dbReference>
<dbReference type="InterPro" id="IPR025332">
    <property type="entry name" value="DUF4238"/>
</dbReference>